<feature type="region of interest" description="Disordered" evidence="1">
    <location>
        <begin position="161"/>
        <end position="199"/>
    </location>
</feature>
<evidence type="ECO:0000313" key="3">
    <source>
        <dbReference type="Proteomes" id="UP001176941"/>
    </source>
</evidence>
<accession>A0ABN8YL78</accession>
<evidence type="ECO:0000256" key="1">
    <source>
        <dbReference type="SAM" id="MobiDB-lite"/>
    </source>
</evidence>
<gene>
    <name evidence="2" type="ORF">MRATA1EN1_LOCUS11277</name>
</gene>
<protein>
    <submittedName>
        <fullName evidence="2">Uncharacterized protein</fullName>
    </submittedName>
</protein>
<reference evidence="2" key="1">
    <citation type="submission" date="2023-04" db="EMBL/GenBank/DDBJ databases">
        <authorList>
            <consortium name="ELIXIR-Norway"/>
        </authorList>
    </citation>
    <scope>NUCLEOTIDE SEQUENCE [LARGE SCALE GENOMIC DNA]</scope>
</reference>
<sequence length="284" mass="28882">MPPGSGLAPLQGQQALTPALSRSPLELFGLETSVPACVGTAGRPTAGRCGAARGLLLEWKPAGRPGSQDLGNSFCARGGAAAGSEPAWASLGACFLRTCSSDRTDALAGKKPWIGGGGGSVLWGRPAAGQGWRGGCPQHLLHPPTPCPSAGSAGVWQSRGAAAPDLPASAPSCHSSPPAPRTAVVQRSPTRELASARRPRRLWASDAGAGALRQVTRVWSWGPGLAGPRKAPCEKRPPGEGMLADGAGCRQGLQSAKERCFVSVTGVSLYPPGQPIIACTPWSP</sequence>
<proteinExistence type="predicted"/>
<dbReference type="Proteomes" id="UP001176941">
    <property type="component" value="Chromosome 20"/>
</dbReference>
<keyword evidence="3" id="KW-1185">Reference proteome</keyword>
<dbReference type="EMBL" id="OX459956">
    <property type="protein sequence ID" value="CAI9162315.1"/>
    <property type="molecule type" value="Genomic_DNA"/>
</dbReference>
<evidence type="ECO:0000313" key="2">
    <source>
        <dbReference type="EMBL" id="CAI9162315.1"/>
    </source>
</evidence>
<feature type="compositionally biased region" description="Low complexity" evidence="1">
    <location>
        <begin position="161"/>
        <end position="176"/>
    </location>
</feature>
<name>A0ABN8YL78_RANTA</name>
<organism evidence="2 3">
    <name type="scientific">Rangifer tarandus platyrhynchus</name>
    <name type="common">Svalbard reindeer</name>
    <dbReference type="NCBI Taxonomy" id="3082113"/>
    <lineage>
        <taxon>Eukaryota</taxon>
        <taxon>Metazoa</taxon>
        <taxon>Chordata</taxon>
        <taxon>Craniata</taxon>
        <taxon>Vertebrata</taxon>
        <taxon>Euteleostomi</taxon>
        <taxon>Mammalia</taxon>
        <taxon>Eutheria</taxon>
        <taxon>Laurasiatheria</taxon>
        <taxon>Artiodactyla</taxon>
        <taxon>Ruminantia</taxon>
        <taxon>Pecora</taxon>
        <taxon>Cervidae</taxon>
        <taxon>Odocoileinae</taxon>
        <taxon>Rangifer</taxon>
    </lineage>
</organism>